<keyword evidence="3" id="KW-1185">Reference proteome</keyword>
<gene>
    <name evidence="1" type="ORF">C1SCF055_LOCUS6737</name>
</gene>
<organism evidence="1">
    <name type="scientific">Cladocopium goreaui</name>
    <dbReference type="NCBI Taxonomy" id="2562237"/>
    <lineage>
        <taxon>Eukaryota</taxon>
        <taxon>Sar</taxon>
        <taxon>Alveolata</taxon>
        <taxon>Dinophyceae</taxon>
        <taxon>Suessiales</taxon>
        <taxon>Symbiodiniaceae</taxon>
        <taxon>Cladocopium</taxon>
    </lineage>
</organism>
<reference evidence="1" key="1">
    <citation type="submission" date="2022-10" db="EMBL/GenBank/DDBJ databases">
        <authorList>
            <person name="Chen Y."/>
            <person name="Dougan E. K."/>
            <person name="Chan C."/>
            <person name="Rhodes N."/>
            <person name="Thang M."/>
        </authorList>
    </citation>
    <scope>NUCLEOTIDE SEQUENCE</scope>
</reference>
<evidence type="ECO:0008006" key="4">
    <source>
        <dbReference type="Google" id="ProtNLM"/>
    </source>
</evidence>
<protein>
    <recommendedName>
        <fullName evidence="4">N-acetyltransferase domain-containing protein</fullName>
    </recommendedName>
</protein>
<dbReference type="AlphaFoldDB" id="A0A9P1FIU3"/>
<sequence length="105" mass="12113">MPQESQYNHAWAWIQTSGFIHVTQREREHMRAPFSLLSQGIGWKCEQTSLTVLKDNEQAQRCYAKAGFCLASSAAASWGRKTKHVWSEWQKLRKVHKSALKKPAK</sequence>
<dbReference type="EMBL" id="CAMXCT020000433">
    <property type="protein sequence ID" value="CAL1132099.1"/>
    <property type="molecule type" value="Genomic_DNA"/>
</dbReference>
<reference evidence="2" key="2">
    <citation type="submission" date="2024-04" db="EMBL/GenBank/DDBJ databases">
        <authorList>
            <person name="Chen Y."/>
            <person name="Shah S."/>
            <person name="Dougan E. K."/>
            <person name="Thang M."/>
            <person name="Chan C."/>
        </authorList>
    </citation>
    <scope>NUCLEOTIDE SEQUENCE [LARGE SCALE GENOMIC DNA]</scope>
</reference>
<dbReference type="EMBL" id="CAMXCT010000433">
    <property type="protein sequence ID" value="CAI3978724.1"/>
    <property type="molecule type" value="Genomic_DNA"/>
</dbReference>
<evidence type="ECO:0000313" key="2">
    <source>
        <dbReference type="EMBL" id="CAL1132099.1"/>
    </source>
</evidence>
<proteinExistence type="predicted"/>
<evidence type="ECO:0000313" key="3">
    <source>
        <dbReference type="Proteomes" id="UP001152797"/>
    </source>
</evidence>
<dbReference type="EMBL" id="CAMXCT030000433">
    <property type="protein sequence ID" value="CAL4766036.1"/>
    <property type="molecule type" value="Genomic_DNA"/>
</dbReference>
<name>A0A9P1FIU3_9DINO</name>
<evidence type="ECO:0000313" key="1">
    <source>
        <dbReference type="EMBL" id="CAI3978724.1"/>
    </source>
</evidence>
<accession>A0A9P1FIU3</accession>
<comment type="caution">
    <text evidence="1">The sequence shown here is derived from an EMBL/GenBank/DDBJ whole genome shotgun (WGS) entry which is preliminary data.</text>
</comment>
<dbReference type="Proteomes" id="UP001152797">
    <property type="component" value="Unassembled WGS sequence"/>
</dbReference>